<dbReference type="EMBL" id="BLXT01001211">
    <property type="protein sequence ID" value="GFN83647.1"/>
    <property type="molecule type" value="Genomic_DNA"/>
</dbReference>
<keyword evidence="2" id="KW-1185">Reference proteome</keyword>
<gene>
    <name evidence="1" type="ORF">PoB_001015300</name>
</gene>
<sequence length="94" mass="9924">MTGLMEGLMPSPRVALLGELENAQAPLAPVCGSSAICCLLQQTSGLSLCPVTDRLARSNTFLTDISCSNGSGVISKIPGQWLCTNEVQIALRFR</sequence>
<dbReference type="Proteomes" id="UP000735302">
    <property type="component" value="Unassembled WGS sequence"/>
</dbReference>
<accession>A0AAV3YMZ1</accession>
<proteinExistence type="predicted"/>
<name>A0AAV3YMZ1_9GAST</name>
<protein>
    <submittedName>
        <fullName evidence="1">Uncharacterized protein</fullName>
    </submittedName>
</protein>
<dbReference type="AlphaFoldDB" id="A0AAV3YMZ1"/>
<comment type="caution">
    <text evidence="1">The sequence shown here is derived from an EMBL/GenBank/DDBJ whole genome shotgun (WGS) entry which is preliminary data.</text>
</comment>
<organism evidence="1 2">
    <name type="scientific">Plakobranchus ocellatus</name>
    <dbReference type="NCBI Taxonomy" id="259542"/>
    <lineage>
        <taxon>Eukaryota</taxon>
        <taxon>Metazoa</taxon>
        <taxon>Spiralia</taxon>
        <taxon>Lophotrochozoa</taxon>
        <taxon>Mollusca</taxon>
        <taxon>Gastropoda</taxon>
        <taxon>Heterobranchia</taxon>
        <taxon>Euthyneura</taxon>
        <taxon>Panpulmonata</taxon>
        <taxon>Sacoglossa</taxon>
        <taxon>Placobranchoidea</taxon>
        <taxon>Plakobranchidae</taxon>
        <taxon>Plakobranchus</taxon>
    </lineage>
</organism>
<reference evidence="1 2" key="1">
    <citation type="journal article" date="2021" name="Elife">
        <title>Chloroplast acquisition without the gene transfer in kleptoplastic sea slugs, Plakobranchus ocellatus.</title>
        <authorList>
            <person name="Maeda T."/>
            <person name="Takahashi S."/>
            <person name="Yoshida T."/>
            <person name="Shimamura S."/>
            <person name="Takaki Y."/>
            <person name="Nagai Y."/>
            <person name="Toyoda A."/>
            <person name="Suzuki Y."/>
            <person name="Arimoto A."/>
            <person name="Ishii H."/>
            <person name="Satoh N."/>
            <person name="Nishiyama T."/>
            <person name="Hasebe M."/>
            <person name="Maruyama T."/>
            <person name="Minagawa J."/>
            <person name="Obokata J."/>
            <person name="Shigenobu S."/>
        </authorList>
    </citation>
    <scope>NUCLEOTIDE SEQUENCE [LARGE SCALE GENOMIC DNA]</scope>
</reference>
<evidence type="ECO:0000313" key="1">
    <source>
        <dbReference type="EMBL" id="GFN83647.1"/>
    </source>
</evidence>
<evidence type="ECO:0000313" key="2">
    <source>
        <dbReference type="Proteomes" id="UP000735302"/>
    </source>
</evidence>